<dbReference type="Gene3D" id="1.10.1040.10">
    <property type="entry name" value="N-(1-d-carboxylethyl)-l-norvaline Dehydrogenase, domain 2"/>
    <property type="match status" value="1"/>
</dbReference>
<proteinExistence type="inferred from homology"/>
<dbReference type="InterPro" id="IPR036291">
    <property type="entry name" value="NAD(P)-bd_dom_sf"/>
</dbReference>
<dbReference type="EMBL" id="JACWZY010000021">
    <property type="protein sequence ID" value="MBD2703334.1"/>
    <property type="molecule type" value="Genomic_DNA"/>
</dbReference>
<dbReference type="Gene3D" id="3.40.50.720">
    <property type="entry name" value="NAD(P)-binding Rossmann-like Domain"/>
    <property type="match status" value="1"/>
</dbReference>
<keyword evidence="13" id="KW-1185">Reference proteome</keyword>
<comment type="similarity">
    <text evidence="2 9">Belongs to the ketopantoate reductase family.</text>
</comment>
<evidence type="ECO:0000259" key="10">
    <source>
        <dbReference type="Pfam" id="PF02558"/>
    </source>
</evidence>
<evidence type="ECO:0000313" key="12">
    <source>
        <dbReference type="EMBL" id="MBD2703334.1"/>
    </source>
</evidence>
<dbReference type="SUPFAM" id="SSF48179">
    <property type="entry name" value="6-phosphogluconate dehydrogenase C-terminal domain-like"/>
    <property type="match status" value="1"/>
</dbReference>
<dbReference type="GO" id="GO:0005737">
    <property type="term" value="C:cytoplasm"/>
    <property type="evidence" value="ECO:0007669"/>
    <property type="project" value="TreeGrafter"/>
</dbReference>
<evidence type="ECO:0000256" key="3">
    <source>
        <dbReference type="ARBA" id="ARBA00013014"/>
    </source>
</evidence>
<keyword evidence="5 9" id="KW-0521">NADP</keyword>
<dbReference type="SUPFAM" id="SSF51735">
    <property type="entry name" value="NAD(P)-binding Rossmann-fold domains"/>
    <property type="match status" value="1"/>
</dbReference>
<evidence type="ECO:0000256" key="5">
    <source>
        <dbReference type="ARBA" id="ARBA00022857"/>
    </source>
</evidence>
<name>A0A927AP60_9BACT</name>
<sequence length="309" mass="34013">MQKPIYIIGVGAIGMTLAVLLKQASKEVILIRGRQDSRPETQDARITLDFIDGITLEATVPISTLDQFMVLDGFILLTTKAYGNPELAQRLIGKTGKSPIVLLQNGLRIEEPFIDADFPEVYRCVLLATSQVQAPYSVRYKPVAASPIGVIRGHESSLAELIEQLNTAQFPFRMEEAIQRAVWEKVISNCVFNAVCPLLGVDNGIFHRNALALALAREIIDECLAVANEVGIMLNRMDVENRLLQISQRSDGQLISTLVDINQGHPTEIESLNLAVARLAQRLGKPNLANRTRLLGELIQLKSALSQVP</sequence>
<dbReference type="GO" id="GO:0015940">
    <property type="term" value="P:pantothenate biosynthetic process"/>
    <property type="evidence" value="ECO:0007669"/>
    <property type="project" value="UniProtKB-KW"/>
</dbReference>
<comment type="pathway">
    <text evidence="1 9">Cofactor biosynthesis; (R)-pantothenate biosynthesis; (R)-pantoate from 3-methyl-2-oxobutanoate: step 2/2.</text>
</comment>
<dbReference type="InterPro" id="IPR051402">
    <property type="entry name" value="KPR-Related"/>
</dbReference>
<comment type="caution">
    <text evidence="12">The sequence shown here is derived from an EMBL/GenBank/DDBJ whole genome shotgun (WGS) entry which is preliminary data.</text>
</comment>
<evidence type="ECO:0000256" key="6">
    <source>
        <dbReference type="ARBA" id="ARBA00023002"/>
    </source>
</evidence>
<feature type="domain" description="Ketopantoate reductase C-terminal" evidence="11">
    <location>
        <begin position="178"/>
        <end position="290"/>
    </location>
</feature>
<dbReference type="InterPro" id="IPR013332">
    <property type="entry name" value="KPR_N"/>
</dbReference>
<organism evidence="12 13">
    <name type="scientific">Spirosoma profusum</name>
    <dbReference type="NCBI Taxonomy" id="2771354"/>
    <lineage>
        <taxon>Bacteria</taxon>
        <taxon>Pseudomonadati</taxon>
        <taxon>Bacteroidota</taxon>
        <taxon>Cytophagia</taxon>
        <taxon>Cytophagales</taxon>
        <taxon>Cytophagaceae</taxon>
        <taxon>Spirosoma</taxon>
    </lineage>
</organism>
<dbReference type="Pfam" id="PF02558">
    <property type="entry name" value="ApbA"/>
    <property type="match status" value="1"/>
</dbReference>
<gene>
    <name evidence="12" type="ORF">IC229_22000</name>
</gene>
<dbReference type="PANTHER" id="PTHR21708">
    <property type="entry name" value="PROBABLE 2-DEHYDROPANTOATE 2-REDUCTASE"/>
    <property type="match status" value="1"/>
</dbReference>
<dbReference type="PANTHER" id="PTHR21708:SF26">
    <property type="entry name" value="2-DEHYDROPANTOATE 2-REDUCTASE"/>
    <property type="match status" value="1"/>
</dbReference>
<dbReference type="InterPro" id="IPR003710">
    <property type="entry name" value="ApbA"/>
</dbReference>
<evidence type="ECO:0000259" key="11">
    <source>
        <dbReference type="Pfam" id="PF08546"/>
    </source>
</evidence>
<dbReference type="InterPro" id="IPR013752">
    <property type="entry name" value="KPA_reductase"/>
</dbReference>
<dbReference type="InterPro" id="IPR013328">
    <property type="entry name" value="6PGD_dom2"/>
</dbReference>
<dbReference type="AlphaFoldDB" id="A0A927AP60"/>
<keyword evidence="6 9" id="KW-0560">Oxidoreductase</keyword>
<dbReference type="InterPro" id="IPR008927">
    <property type="entry name" value="6-PGluconate_DH-like_C_sf"/>
</dbReference>
<feature type="domain" description="Ketopantoate reductase N-terminal" evidence="10">
    <location>
        <begin position="5"/>
        <end position="140"/>
    </location>
</feature>
<protein>
    <recommendedName>
        <fullName evidence="4 9">2-dehydropantoate 2-reductase</fullName>
        <ecNumber evidence="3 9">1.1.1.169</ecNumber>
    </recommendedName>
    <alternativeName>
        <fullName evidence="7 9">Ketopantoate reductase</fullName>
    </alternativeName>
</protein>
<dbReference type="Pfam" id="PF08546">
    <property type="entry name" value="ApbA_C"/>
    <property type="match status" value="1"/>
</dbReference>
<evidence type="ECO:0000256" key="7">
    <source>
        <dbReference type="ARBA" id="ARBA00032024"/>
    </source>
</evidence>
<evidence type="ECO:0000256" key="2">
    <source>
        <dbReference type="ARBA" id="ARBA00007870"/>
    </source>
</evidence>
<evidence type="ECO:0000256" key="8">
    <source>
        <dbReference type="ARBA" id="ARBA00048793"/>
    </source>
</evidence>
<dbReference type="GO" id="GO:0008677">
    <property type="term" value="F:2-dehydropantoate 2-reductase activity"/>
    <property type="evidence" value="ECO:0007669"/>
    <property type="project" value="UniProtKB-EC"/>
</dbReference>
<accession>A0A927AP60</accession>
<dbReference type="NCBIfam" id="TIGR00745">
    <property type="entry name" value="apbA_panE"/>
    <property type="match status" value="1"/>
</dbReference>
<dbReference type="RefSeq" id="WP_190889185.1">
    <property type="nucleotide sequence ID" value="NZ_JACWZY010000021.1"/>
</dbReference>
<dbReference type="EC" id="1.1.1.169" evidence="3 9"/>
<comment type="catalytic activity">
    <reaction evidence="8 9">
        <text>(R)-pantoate + NADP(+) = 2-dehydropantoate + NADPH + H(+)</text>
        <dbReference type="Rhea" id="RHEA:16233"/>
        <dbReference type="ChEBI" id="CHEBI:11561"/>
        <dbReference type="ChEBI" id="CHEBI:15378"/>
        <dbReference type="ChEBI" id="CHEBI:15980"/>
        <dbReference type="ChEBI" id="CHEBI:57783"/>
        <dbReference type="ChEBI" id="CHEBI:58349"/>
        <dbReference type="EC" id="1.1.1.169"/>
    </reaction>
</comment>
<evidence type="ECO:0000256" key="1">
    <source>
        <dbReference type="ARBA" id="ARBA00004994"/>
    </source>
</evidence>
<dbReference type="Proteomes" id="UP000598820">
    <property type="component" value="Unassembled WGS sequence"/>
</dbReference>
<evidence type="ECO:0000256" key="4">
    <source>
        <dbReference type="ARBA" id="ARBA00019465"/>
    </source>
</evidence>
<keyword evidence="9" id="KW-0566">Pantothenate biosynthesis</keyword>
<comment type="function">
    <text evidence="9">Catalyzes the NADPH-dependent reduction of ketopantoate into pantoic acid.</text>
</comment>
<evidence type="ECO:0000313" key="13">
    <source>
        <dbReference type="Proteomes" id="UP000598820"/>
    </source>
</evidence>
<evidence type="ECO:0000256" key="9">
    <source>
        <dbReference type="RuleBase" id="RU362068"/>
    </source>
</evidence>
<reference evidence="12" key="1">
    <citation type="submission" date="2020-09" db="EMBL/GenBank/DDBJ databases">
        <authorList>
            <person name="Kim M.K."/>
        </authorList>
    </citation>
    <scope>NUCLEOTIDE SEQUENCE</scope>
    <source>
        <strain evidence="12">BT702</strain>
    </source>
</reference>